<feature type="coiled-coil region" evidence="5">
    <location>
        <begin position="67"/>
        <end position="101"/>
    </location>
</feature>
<dbReference type="SUPFAM" id="SSF111369">
    <property type="entry name" value="HlyD-like secretion proteins"/>
    <property type="match status" value="2"/>
</dbReference>
<dbReference type="AlphaFoldDB" id="A7H0D4"/>
<dbReference type="GO" id="GO:0016020">
    <property type="term" value="C:membrane"/>
    <property type="evidence" value="ECO:0007669"/>
    <property type="project" value="UniProtKB-SubCell"/>
</dbReference>
<dbReference type="RefSeq" id="WP_231931838.1">
    <property type="nucleotide sequence ID" value="NC_009715.2"/>
</dbReference>
<dbReference type="STRING" id="360105.CCV52592_0419"/>
<dbReference type="Gene3D" id="1.10.287.470">
    <property type="entry name" value="Helix hairpin bin"/>
    <property type="match status" value="1"/>
</dbReference>
<evidence type="ECO:0000256" key="2">
    <source>
        <dbReference type="ARBA" id="ARBA00022692"/>
    </source>
</evidence>
<dbReference type="PANTHER" id="PTHR30386">
    <property type="entry name" value="MEMBRANE FUSION SUBUNIT OF EMRAB-TOLC MULTIDRUG EFFLUX PUMP"/>
    <property type="match status" value="1"/>
</dbReference>
<evidence type="ECO:0000256" key="3">
    <source>
        <dbReference type="ARBA" id="ARBA00022989"/>
    </source>
</evidence>
<keyword evidence="3" id="KW-1133">Transmembrane helix</keyword>
<dbReference type="KEGG" id="ccv:CCV52592_0419"/>
<name>A7H0D4_CAMC5</name>
<dbReference type="InterPro" id="IPR058624">
    <property type="entry name" value="MdtA-like_HH"/>
</dbReference>
<organism evidence="7 8">
    <name type="scientific">Campylobacter curvus (strain 525.92)</name>
    <dbReference type="NCBI Taxonomy" id="360105"/>
    <lineage>
        <taxon>Bacteria</taxon>
        <taxon>Pseudomonadati</taxon>
        <taxon>Campylobacterota</taxon>
        <taxon>Epsilonproteobacteria</taxon>
        <taxon>Campylobacterales</taxon>
        <taxon>Campylobacteraceae</taxon>
        <taxon>Campylobacter</taxon>
    </lineage>
</organism>
<dbReference type="EMBL" id="CP000767">
    <property type="protein sequence ID" value="EAT99895.2"/>
    <property type="molecule type" value="Genomic_DNA"/>
</dbReference>
<feature type="coiled-coil region" evidence="5">
    <location>
        <begin position="171"/>
        <end position="198"/>
    </location>
</feature>
<dbReference type="Pfam" id="PF25876">
    <property type="entry name" value="HH_MFP_RND"/>
    <property type="match status" value="1"/>
</dbReference>
<dbReference type="InterPro" id="IPR050739">
    <property type="entry name" value="MFP"/>
</dbReference>
<evidence type="ECO:0000256" key="4">
    <source>
        <dbReference type="ARBA" id="ARBA00023136"/>
    </source>
</evidence>
<sequence>MSVNFKILCLCLLLAGCGNGNESEYFSGYLEGDYRYLAPSTSGRIVKINVKEGQHVKAGELLFELENTAQTANLSAANENLNALKAELADLNLGKREQELETIRAQIAEAKSGLWAAEQNYKRAVTLKKQSSISQKEFDAAKAEFDRQNALVKQLVASLEVANLPARINQIKSLEAKIKAAKANVQSCEYELNNMRENLTAKQRPETSLLAKTSPLQA</sequence>
<evidence type="ECO:0000256" key="1">
    <source>
        <dbReference type="ARBA" id="ARBA00004167"/>
    </source>
</evidence>
<dbReference type="Proteomes" id="UP000006380">
    <property type="component" value="Chromosome"/>
</dbReference>
<protein>
    <submittedName>
        <fullName evidence="7">RND family efflux transporter, membrane fusion subunit</fullName>
    </submittedName>
</protein>
<dbReference type="Gene3D" id="2.40.50.100">
    <property type="match status" value="1"/>
</dbReference>
<feature type="domain" description="Multidrug resistance protein MdtA-like alpha-helical hairpin" evidence="6">
    <location>
        <begin position="100"/>
        <end position="164"/>
    </location>
</feature>
<proteinExistence type="predicted"/>
<keyword evidence="2" id="KW-0812">Transmembrane</keyword>
<dbReference type="PANTHER" id="PTHR30386:SF26">
    <property type="entry name" value="TRANSPORT PROTEIN COMB"/>
    <property type="match status" value="1"/>
</dbReference>
<evidence type="ECO:0000313" key="8">
    <source>
        <dbReference type="Proteomes" id="UP000006380"/>
    </source>
</evidence>
<evidence type="ECO:0000313" key="7">
    <source>
        <dbReference type="EMBL" id="EAT99895.2"/>
    </source>
</evidence>
<gene>
    <name evidence="7" type="ORF">CCV52592_0419</name>
</gene>
<evidence type="ECO:0000259" key="6">
    <source>
        <dbReference type="Pfam" id="PF25876"/>
    </source>
</evidence>
<keyword evidence="5" id="KW-0175">Coiled coil</keyword>
<comment type="subcellular location">
    <subcellularLocation>
        <location evidence="1">Membrane</location>
        <topology evidence="1">Single-pass membrane protein</topology>
    </subcellularLocation>
</comment>
<reference evidence="7" key="1">
    <citation type="submission" date="2016-07" db="EMBL/GenBank/DDBJ databases">
        <title>Comparative genomics of the Campylobacter concisus group.</title>
        <authorList>
            <person name="Miller W.G."/>
            <person name="Yee E."/>
            <person name="Chapman M.H."/>
            <person name="Huynh S."/>
            <person name="Bono J.L."/>
            <person name="On S.L.W."/>
            <person name="StLeger J."/>
            <person name="Foster G."/>
            <person name="Parker C.T."/>
        </authorList>
    </citation>
    <scope>NUCLEOTIDE SEQUENCE</scope>
    <source>
        <strain evidence="7">525.92</strain>
    </source>
</reference>
<evidence type="ECO:0000256" key="5">
    <source>
        <dbReference type="SAM" id="Coils"/>
    </source>
</evidence>
<keyword evidence="8" id="KW-1185">Reference proteome</keyword>
<dbReference type="PROSITE" id="PS51257">
    <property type="entry name" value="PROKAR_LIPOPROTEIN"/>
    <property type="match status" value="1"/>
</dbReference>
<keyword evidence="4" id="KW-0472">Membrane</keyword>
<accession>A7H0D4</accession>